<accession>A0A1F5GK18</accession>
<dbReference type="AlphaFoldDB" id="A0A1F5GK18"/>
<name>A0A1F5GK18_9BACT</name>
<protein>
    <submittedName>
        <fullName evidence="1">Uncharacterized protein</fullName>
    </submittedName>
</protein>
<evidence type="ECO:0000313" key="2">
    <source>
        <dbReference type="Proteomes" id="UP000177124"/>
    </source>
</evidence>
<dbReference type="EMBL" id="MFBF01000002">
    <property type="protein sequence ID" value="OGD92228.1"/>
    <property type="molecule type" value="Genomic_DNA"/>
</dbReference>
<organism evidence="1 2">
    <name type="scientific">Candidatus Curtissbacteria bacterium RIFCSPHIGHO2_02_FULL_42_15</name>
    <dbReference type="NCBI Taxonomy" id="1797716"/>
    <lineage>
        <taxon>Bacteria</taxon>
        <taxon>Candidatus Curtissiibacteriota</taxon>
    </lineage>
</organism>
<gene>
    <name evidence="1" type="ORF">A3D07_04490</name>
</gene>
<proteinExistence type="predicted"/>
<dbReference type="Proteomes" id="UP000177124">
    <property type="component" value="Unassembled WGS sequence"/>
</dbReference>
<sequence>MKKKILIIGIILIILGFLILPELDSPFCSKPSIGAAFTKQRDFGREITTQEMDEFLRKDGWNVRIYTPDSYYQLEEEQYPLLAKKRPWVLILRPKLEIRYNFFVNEPRALYFDIERLTGTWFVNKMVFNNFVNKVNLEFPGLNLNKSYNHFGYHINCD</sequence>
<reference evidence="1 2" key="1">
    <citation type="journal article" date="2016" name="Nat. Commun.">
        <title>Thousands of microbial genomes shed light on interconnected biogeochemical processes in an aquifer system.</title>
        <authorList>
            <person name="Anantharaman K."/>
            <person name="Brown C.T."/>
            <person name="Hug L.A."/>
            <person name="Sharon I."/>
            <person name="Castelle C.J."/>
            <person name="Probst A.J."/>
            <person name="Thomas B.C."/>
            <person name="Singh A."/>
            <person name="Wilkins M.J."/>
            <person name="Karaoz U."/>
            <person name="Brodie E.L."/>
            <person name="Williams K.H."/>
            <person name="Hubbard S.S."/>
            <person name="Banfield J.F."/>
        </authorList>
    </citation>
    <scope>NUCLEOTIDE SEQUENCE [LARGE SCALE GENOMIC DNA]</scope>
</reference>
<evidence type="ECO:0000313" key="1">
    <source>
        <dbReference type="EMBL" id="OGD92228.1"/>
    </source>
</evidence>
<dbReference type="STRING" id="1797716.A3D07_04490"/>
<comment type="caution">
    <text evidence="1">The sequence shown here is derived from an EMBL/GenBank/DDBJ whole genome shotgun (WGS) entry which is preliminary data.</text>
</comment>